<keyword evidence="1" id="KW-0812">Transmembrane</keyword>
<comment type="caution">
    <text evidence="2">The sequence shown here is derived from an EMBL/GenBank/DDBJ whole genome shotgun (WGS) entry which is preliminary data.</text>
</comment>
<dbReference type="AlphaFoldDB" id="A0A813PKN1"/>
<feature type="transmembrane region" description="Helical" evidence="1">
    <location>
        <begin position="77"/>
        <end position="99"/>
    </location>
</feature>
<name>A0A813PKN1_9BILA</name>
<feature type="transmembrane region" description="Helical" evidence="1">
    <location>
        <begin position="47"/>
        <end position="71"/>
    </location>
</feature>
<feature type="transmembrane region" description="Helical" evidence="1">
    <location>
        <begin position="17"/>
        <end position="35"/>
    </location>
</feature>
<protein>
    <submittedName>
        <fullName evidence="2">Uncharacterized protein</fullName>
    </submittedName>
</protein>
<dbReference type="EMBL" id="CAJOAZ010000720">
    <property type="protein sequence ID" value="CAF3702190.1"/>
    <property type="molecule type" value="Genomic_DNA"/>
</dbReference>
<dbReference type="Proteomes" id="UP000663845">
    <property type="component" value="Unassembled WGS sequence"/>
</dbReference>
<evidence type="ECO:0000313" key="3">
    <source>
        <dbReference type="EMBL" id="CAF3702190.1"/>
    </source>
</evidence>
<feature type="transmembrane region" description="Helical" evidence="1">
    <location>
        <begin position="144"/>
        <end position="166"/>
    </location>
</feature>
<organism evidence="2 4">
    <name type="scientific">Adineta steineri</name>
    <dbReference type="NCBI Taxonomy" id="433720"/>
    <lineage>
        <taxon>Eukaryota</taxon>
        <taxon>Metazoa</taxon>
        <taxon>Spiralia</taxon>
        <taxon>Gnathifera</taxon>
        <taxon>Rotifera</taxon>
        <taxon>Eurotatoria</taxon>
        <taxon>Bdelloidea</taxon>
        <taxon>Adinetida</taxon>
        <taxon>Adinetidae</taxon>
        <taxon>Adineta</taxon>
    </lineage>
</organism>
<accession>A0A813PKN1</accession>
<evidence type="ECO:0000313" key="4">
    <source>
        <dbReference type="Proteomes" id="UP000663845"/>
    </source>
</evidence>
<keyword evidence="1" id="KW-1133">Transmembrane helix</keyword>
<proteinExistence type="predicted"/>
<sequence>MDDFTNYPFPTYIPNKLIAYIFSSFVFLSFILWCIKSIQNHFQPIRLIILLFLSHLTICCELIIRATIFFTQTNSQTIYILITILYTIGQRSIIIANYTYLVQFSNKKFRFLFLGISLSILLSDILMTPAGLLSFQSNKIHLSFLFRQISTSIICLITILFYFIWFWTKTFSNMSYELIVLLIISNFNCLIIAFYLLIMSLPKYYIMFNDDEDWFYFFQILPIVLILIAWSILHPKQSLYVRNQLNIEKVPDEKVVSFIF</sequence>
<feature type="transmembrane region" description="Helical" evidence="1">
    <location>
        <begin position="178"/>
        <end position="202"/>
    </location>
</feature>
<keyword evidence="1" id="KW-0472">Membrane</keyword>
<dbReference type="Proteomes" id="UP000663844">
    <property type="component" value="Unassembled WGS sequence"/>
</dbReference>
<feature type="transmembrane region" description="Helical" evidence="1">
    <location>
        <begin position="214"/>
        <end position="233"/>
    </location>
</feature>
<reference evidence="2" key="1">
    <citation type="submission" date="2021-02" db="EMBL/GenBank/DDBJ databases">
        <authorList>
            <person name="Nowell W R."/>
        </authorList>
    </citation>
    <scope>NUCLEOTIDE SEQUENCE</scope>
</reference>
<gene>
    <name evidence="2" type="ORF">JYZ213_LOCUS2540</name>
    <name evidence="3" type="ORF">OXD698_LOCUS12358</name>
</gene>
<dbReference type="EMBL" id="CAJNOG010000013">
    <property type="protein sequence ID" value="CAF0751937.1"/>
    <property type="molecule type" value="Genomic_DNA"/>
</dbReference>
<evidence type="ECO:0000313" key="2">
    <source>
        <dbReference type="EMBL" id="CAF0751937.1"/>
    </source>
</evidence>
<evidence type="ECO:0000256" key="1">
    <source>
        <dbReference type="SAM" id="Phobius"/>
    </source>
</evidence>
<feature type="transmembrane region" description="Helical" evidence="1">
    <location>
        <begin position="111"/>
        <end position="132"/>
    </location>
</feature>